<comment type="similarity">
    <text evidence="2 8">Belongs to the glycosyltransferase 92 family.</text>
</comment>
<dbReference type="Proteomes" id="UP000285301">
    <property type="component" value="Unassembled WGS sequence"/>
</dbReference>
<organism evidence="9 10">
    <name type="scientific">Dinothrombium tinctorium</name>
    <dbReference type="NCBI Taxonomy" id="1965070"/>
    <lineage>
        <taxon>Eukaryota</taxon>
        <taxon>Metazoa</taxon>
        <taxon>Ecdysozoa</taxon>
        <taxon>Arthropoda</taxon>
        <taxon>Chelicerata</taxon>
        <taxon>Arachnida</taxon>
        <taxon>Acari</taxon>
        <taxon>Acariformes</taxon>
        <taxon>Trombidiformes</taxon>
        <taxon>Prostigmata</taxon>
        <taxon>Anystina</taxon>
        <taxon>Parasitengona</taxon>
        <taxon>Trombidioidea</taxon>
        <taxon>Trombidiidae</taxon>
        <taxon>Dinothrombium</taxon>
    </lineage>
</organism>
<evidence type="ECO:0000313" key="9">
    <source>
        <dbReference type="EMBL" id="RWS15515.1"/>
    </source>
</evidence>
<proteinExistence type="inferred from homology"/>
<dbReference type="AlphaFoldDB" id="A0A3S3PSA4"/>
<evidence type="ECO:0000256" key="8">
    <source>
        <dbReference type="RuleBase" id="RU366017"/>
    </source>
</evidence>
<name>A0A3S3PSA4_9ACAR</name>
<dbReference type="PANTHER" id="PTHR21461">
    <property type="entry name" value="GLYCOSYLTRANSFERASE FAMILY 92 PROTEIN"/>
    <property type="match status" value="1"/>
</dbReference>
<evidence type="ECO:0000256" key="3">
    <source>
        <dbReference type="ARBA" id="ARBA00022676"/>
    </source>
</evidence>
<dbReference type="PANTHER" id="PTHR21461:SF83">
    <property type="entry name" value="GLYCOSYLTRANSFERASE FAMILY 92 PROTEIN"/>
    <property type="match status" value="1"/>
</dbReference>
<dbReference type="InterPro" id="IPR008166">
    <property type="entry name" value="Glyco_transf_92"/>
</dbReference>
<accession>A0A3S3PSA4</accession>
<dbReference type="GO" id="GO:0005737">
    <property type="term" value="C:cytoplasm"/>
    <property type="evidence" value="ECO:0007669"/>
    <property type="project" value="TreeGrafter"/>
</dbReference>
<dbReference type="EC" id="2.4.1.-" evidence="8"/>
<dbReference type="GO" id="GO:0016020">
    <property type="term" value="C:membrane"/>
    <property type="evidence" value="ECO:0007669"/>
    <property type="project" value="UniProtKB-SubCell"/>
</dbReference>
<evidence type="ECO:0000313" key="10">
    <source>
        <dbReference type="Proteomes" id="UP000285301"/>
    </source>
</evidence>
<feature type="transmembrane region" description="Helical" evidence="8">
    <location>
        <begin position="14"/>
        <end position="32"/>
    </location>
</feature>
<keyword evidence="10" id="KW-1185">Reference proteome</keyword>
<keyword evidence="4 8" id="KW-0808">Transferase</keyword>
<dbReference type="OrthoDB" id="2017643at2759"/>
<dbReference type="EMBL" id="NCKU01000441">
    <property type="protein sequence ID" value="RWS15515.1"/>
    <property type="molecule type" value="Genomic_DNA"/>
</dbReference>
<dbReference type="STRING" id="1965070.A0A3S3PSA4"/>
<keyword evidence="3 8" id="KW-0328">Glycosyltransferase</keyword>
<comment type="subcellular location">
    <subcellularLocation>
        <location evidence="1">Membrane</location>
        <topology evidence="1">Single-pass membrane protein</topology>
    </subcellularLocation>
</comment>
<keyword evidence="7 8" id="KW-0472">Membrane</keyword>
<evidence type="ECO:0000256" key="6">
    <source>
        <dbReference type="ARBA" id="ARBA00022989"/>
    </source>
</evidence>
<evidence type="ECO:0000256" key="1">
    <source>
        <dbReference type="ARBA" id="ARBA00004167"/>
    </source>
</evidence>
<dbReference type="Pfam" id="PF01697">
    <property type="entry name" value="Glyco_transf_92"/>
    <property type="match status" value="1"/>
</dbReference>
<sequence>MIQYIYSGRAYKKLIYFVFLWTCVCFVVFRIATNYASDRRLVYLSGSHAQAQRGLLQNMPLDYATGFVLSVIGTTTTSSKISSPQRENAVDNDEAISSKFLNSEPLVDSSHSLSEQELYSKLANISNLPLAYWAKMGKKPKNKSNNKSCNASFPSVFELDFNNIYWQRLQATNATYYLYGAYFDDRWRGGALANVRILAMIDRISPPPSVCQFWFADITSPVFSNASYVYGWYSKWGNYKDGLLQPFIITCKVPRIKGLAKTLAPDSVSLVEKKCDKASNNLRVINNRPKVKEDFAVCVKGLDFLQEDLSVRLVEWIELLNILGAKKIFLYDLEVHPNISKVLNYYSQKGLVDLTKITLPGNQPNLPGFRHYYLKHKLTNKRQNELIPYNDCLYRNIYSYKYLVLLDIDEVIMPLQHYNWSQLMQQVQIDSLKIKNYTRASYNVRNVYFLDDLGNGEDQMNHTGHEPGIPRYLHMLQHVDRSRNYTKPGQYVKCFHNTERIVSLHNHFPLNCFGSCTTYSINTTLAQLQHYRKDCVGPLKNSCNSDFRVRPVRDTTIWRYKEPLIARTTKVLAKLGFFS</sequence>
<evidence type="ECO:0000256" key="4">
    <source>
        <dbReference type="ARBA" id="ARBA00022679"/>
    </source>
</evidence>
<dbReference type="GO" id="GO:0016757">
    <property type="term" value="F:glycosyltransferase activity"/>
    <property type="evidence" value="ECO:0007669"/>
    <property type="project" value="UniProtKB-UniRule"/>
</dbReference>
<evidence type="ECO:0000256" key="7">
    <source>
        <dbReference type="ARBA" id="ARBA00023136"/>
    </source>
</evidence>
<keyword evidence="5 8" id="KW-0812">Transmembrane</keyword>
<comment type="caution">
    <text evidence="9">The sequence shown here is derived from an EMBL/GenBank/DDBJ whole genome shotgun (WGS) entry which is preliminary data.</text>
</comment>
<reference evidence="9 10" key="1">
    <citation type="journal article" date="2018" name="Gigascience">
        <title>Genomes of trombidid mites reveal novel predicted allergens and laterally-transferred genes associated with secondary metabolism.</title>
        <authorList>
            <person name="Dong X."/>
            <person name="Chaisiri K."/>
            <person name="Xia D."/>
            <person name="Armstrong S.D."/>
            <person name="Fang Y."/>
            <person name="Donnelly M.J."/>
            <person name="Kadowaki T."/>
            <person name="McGarry J.W."/>
            <person name="Darby A.C."/>
            <person name="Makepeace B.L."/>
        </authorList>
    </citation>
    <scope>NUCLEOTIDE SEQUENCE [LARGE SCALE GENOMIC DNA]</scope>
    <source>
        <strain evidence="9">UoL-WK</strain>
    </source>
</reference>
<protein>
    <recommendedName>
        <fullName evidence="8">Glycosyltransferase family 92 protein</fullName>
        <ecNumber evidence="8">2.4.1.-</ecNumber>
    </recommendedName>
</protein>
<keyword evidence="6 8" id="KW-1133">Transmembrane helix</keyword>
<gene>
    <name evidence="9" type="ORF">B4U79_03214</name>
</gene>
<evidence type="ECO:0000256" key="2">
    <source>
        <dbReference type="ARBA" id="ARBA00007647"/>
    </source>
</evidence>
<evidence type="ECO:0000256" key="5">
    <source>
        <dbReference type="ARBA" id="ARBA00022692"/>
    </source>
</evidence>